<proteinExistence type="predicted"/>
<evidence type="ECO:0000259" key="3">
    <source>
        <dbReference type="PROSITE" id="PS50158"/>
    </source>
</evidence>
<dbReference type="Gene3D" id="3.60.10.10">
    <property type="entry name" value="Endonuclease/exonuclease/phosphatase"/>
    <property type="match status" value="1"/>
</dbReference>
<dbReference type="InterPro" id="IPR025836">
    <property type="entry name" value="Zn_knuckle_CX2CX4HX4C"/>
</dbReference>
<organism evidence="4 5">
    <name type="scientific">Cannabis sativa</name>
    <name type="common">Hemp</name>
    <name type="synonym">Marijuana</name>
    <dbReference type="NCBI Taxonomy" id="3483"/>
    <lineage>
        <taxon>Eukaryota</taxon>
        <taxon>Viridiplantae</taxon>
        <taxon>Streptophyta</taxon>
        <taxon>Embryophyta</taxon>
        <taxon>Tracheophyta</taxon>
        <taxon>Spermatophyta</taxon>
        <taxon>Magnoliopsida</taxon>
        <taxon>eudicotyledons</taxon>
        <taxon>Gunneridae</taxon>
        <taxon>Pentapetalae</taxon>
        <taxon>rosids</taxon>
        <taxon>fabids</taxon>
        <taxon>Rosales</taxon>
        <taxon>Cannabaceae</taxon>
        <taxon>Cannabis</taxon>
    </lineage>
</organism>
<dbReference type="GO" id="GO:0003676">
    <property type="term" value="F:nucleic acid binding"/>
    <property type="evidence" value="ECO:0007669"/>
    <property type="project" value="InterPro"/>
</dbReference>
<comment type="caution">
    <text evidence="4">The sequence shown here is derived from an EMBL/GenBank/DDBJ whole genome shotgun (WGS) entry which is preliminary data.</text>
</comment>
<dbReference type="PROSITE" id="PS50158">
    <property type="entry name" value="ZF_CCHC"/>
    <property type="match status" value="1"/>
</dbReference>
<dbReference type="AlphaFoldDB" id="A0A7J6HKS3"/>
<dbReference type="SUPFAM" id="SSF56219">
    <property type="entry name" value="DNase I-like"/>
    <property type="match status" value="1"/>
</dbReference>
<keyword evidence="2" id="KW-0732">Signal</keyword>
<evidence type="ECO:0000256" key="2">
    <source>
        <dbReference type="SAM" id="SignalP"/>
    </source>
</evidence>
<evidence type="ECO:0000256" key="1">
    <source>
        <dbReference type="PROSITE-ProRule" id="PRU00047"/>
    </source>
</evidence>
<feature type="signal peptide" evidence="2">
    <location>
        <begin position="1"/>
        <end position="18"/>
    </location>
</feature>
<dbReference type="InterPro" id="IPR036691">
    <property type="entry name" value="Endo/exonu/phosph_ase_sf"/>
</dbReference>
<gene>
    <name evidence="4" type="ORF">F8388_018121</name>
</gene>
<dbReference type="InterPro" id="IPR040256">
    <property type="entry name" value="At4g02000-like"/>
</dbReference>
<dbReference type="Pfam" id="PF14392">
    <property type="entry name" value="zf-CCHC_4"/>
    <property type="match status" value="1"/>
</dbReference>
<dbReference type="InterPro" id="IPR001878">
    <property type="entry name" value="Znf_CCHC"/>
</dbReference>
<protein>
    <recommendedName>
        <fullName evidence="3">CCHC-type domain-containing protein</fullName>
    </recommendedName>
</protein>
<keyword evidence="1" id="KW-0863">Zinc-finger</keyword>
<evidence type="ECO:0000313" key="4">
    <source>
        <dbReference type="EMBL" id="KAF4395847.1"/>
    </source>
</evidence>
<dbReference type="Proteomes" id="UP000525078">
    <property type="component" value="Unassembled WGS sequence"/>
</dbReference>
<sequence length="702" mass="78701">MVHLWLLISLMMMGDAVADVDDIVAMTSKLGVAQEEDWEENSDAVASFGGSSLVGKIISKRDISERLLMNMFGRMWKGIKDWEVKVYEEEGDNHIVGFSFKTPQDANLVLSKQPWYFSGGLLVLEAWPDTGQWRDYNLNKISFWIKMRGWPLKLFTQRNVKRMGEMAGEIEDFKWQNDRRMFLNGYVRMRIGFPLNKSLFVGRFLPSDGKRFWIQFKFERLSMLCYRCGRWGHEKKDCDKQVVMEKDEHEQLVPKYGPWLKEDDPIPNCFVAFKQGQVMASDISVEQEESERENPLVTKLGRGVHLMETGEGRSGDAEVVGELLVESAIQGNAENSGIVGDRLDKSGSDLGTCEKENGPKLNMGWACEVGNLSPNNLSGSSFGQLGRDVGLKGPRAGHVGNAQNVFEQLNGGFEDRDSEIKKYKTHGEGGAEEIDRARRYFNKGKQVLEDFMSTQENGAFAYGVSEAGEGASRSNGGQRKRVSIKNKARRQAKVNAGVAIIGCSSVESSKIPALDEVGEASLVFNVESVVQKVSRISVDRIGLSGGLLLMWKDDVKVRVDSSSPGHIVAEVAGKGFLPWTLTCFYGNLDAAQRKFSWELLRKICRETHGSWLCVGDFNEIVSLAEKSGGRLRGASAMEEVEKLNGIRAFILRKHGVRRMNARQLWKVIGRVGSRVQLRVLFMVKLIGLGRYYMGGIRRGRRN</sequence>
<feature type="chain" id="PRO_5029907721" description="CCHC-type domain-containing protein" evidence="2">
    <location>
        <begin position="19"/>
        <end position="702"/>
    </location>
</feature>
<dbReference type="PANTHER" id="PTHR31286:SF167">
    <property type="entry name" value="OS09G0268800 PROTEIN"/>
    <property type="match status" value="1"/>
</dbReference>
<evidence type="ECO:0000313" key="5">
    <source>
        <dbReference type="Proteomes" id="UP000525078"/>
    </source>
</evidence>
<keyword evidence="1" id="KW-0479">Metal-binding</keyword>
<dbReference type="EMBL" id="JAATIP010000005">
    <property type="protein sequence ID" value="KAF4395847.1"/>
    <property type="molecule type" value="Genomic_DNA"/>
</dbReference>
<reference evidence="4 5" key="1">
    <citation type="journal article" date="2020" name="bioRxiv">
        <title>Sequence and annotation of 42 cannabis genomes reveals extensive copy number variation in cannabinoid synthesis and pathogen resistance genes.</title>
        <authorList>
            <person name="Mckernan K.J."/>
            <person name="Helbert Y."/>
            <person name="Kane L.T."/>
            <person name="Ebling H."/>
            <person name="Zhang L."/>
            <person name="Liu B."/>
            <person name="Eaton Z."/>
            <person name="Mclaughlin S."/>
            <person name="Kingan S."/>
            <person name="Baybayan P."/>
            <person name="Concepcion G."/>
            <person name="Jordan M."/>
            <person name="Riva A."/>
            <person name="Barbazuk W."/>
            <person name="Harkins T."/>
        </authorList>
    </citation>
    <scope>NUCLEOTIDE SEQUENCE [LARGE SCALE GENOMIC DNA]</scope>
    <source>
        <strain evidence="5">cv. Jamaican Lion 4</strain>
        <tissue evidence="4">Leaf</tissue>
    </source>
</reference>
<dbReference type="PANTHER" id="PTHR31286">
    <property type="entry name" value="GLYCINE-RICH CELL WALL STRUCTURAL PROTEIN 1.8-LIKE"/>
    <property type="match status" value="1"/>
</dbReference>
<accession>A0A7J6HKS3</accession>
<feature type="domain" description="CCHC-type" evidence="3">
    <location>
        <begin position="225"/>
        <end position="240"/>
    </location>
</feature>
<keyword evidence="1" id="KW-0862">Zinc</keyword>
<name>A0A7J6HKS3_CANSA</name>
<dbReference type="GO" id="GO:0008270">
    <property type="term" value="F:zinc ion binding"/>
    <property type="evidence" value="ECO:0007669"/>
    <property type="project" value="UniProtKB-KW"/>
</dbReference>